<evidence type="ECO:0000313" key="1">
    <source>
        <dbReference type="EMBL" id="QOP40670.1"/>
    </source>
</evidence>
<dbReference type="KEGG" id="smax:FJR03_02490"/>
<dbReference type="EMBL" id="CP041165">
    <property type="protein sequence ID" value="QOP40670.1"/>
    <property type="molecule type" value="Genomic_DNA"/>
</dbReference>
<protein>
    <submittedName>
        <fullName evidence="1">Uncharacterized protein</fullName>
    </submittedName>
</protein>
<name>A0A7M1ATE7_9BACT</name>
<gene>
    <name evidence="1" type="ORF">FJR03_02490</name>
</gene>
<dbReference type="RefSeq" id="WP_193114093.1">
    <property type="nucleotide sequence ID" value="NZ_CP041165.1"/>
</dbReference>
<proteinExistence type="predicted"/>
<dbReference type="Proteomes" id="UP000593910">
    <property type="component" value="Chromosome"/>
</dbReference>
<keyword evidence="2" id="KW-1185">Reference proteome</keyword>
<evidence type="ECO:0000313" key="2">
    <source>
        <dbReference type="Proteomes" id="UP000593910"/>
    </source>
</evidence>
<accession>A0A7M1ATE7</accession>
<reference evidence="1 2" key="1">
    <citation type="submission" date="2019-06" db="EMBL/GenBank/DDBJ databases">
        <title>Sulfurimonas gotlandica sp. nov., a chemoautotrophic and psychrotolerant epsilonproteobacterium isolated from a pelagic redoxcline, and an emended description of the genus Sulfurimonas.</title>
        <authorList>
            <person name="Wang S."/>
            <person name="Jiang L."/>
            <person name="Shao Z."/>
        </authorList>
    </citation>
    <scope>NUCLEOTIDE SEQUENCE [LARGE SCALE GENOMIC DNA]</scope>
    <source>
        <strain evidence="1 2">B2</strain>
    </source>
</reference>
<dbReference type="AlphaFoldDB" id="A0A7M1ATE7"/>
<organism evidence="1 2">
    <name type="scientific">Sulfurimonas marina</name>
    <dbReference type="NCBI Taxonomy" id="2590551"/>
    <lineage>
        <taxon>Bacteria</taxon>
        <taxon>Pseudomonadati</taxon>
        <taxon>Campylobacterota</taxon>
        <taxon>Epsilonproteobacteria</taxon>
        <taxon>Campylobacterales</taxon>
        <taxon>Sulfurimonadaceae</taxon>
        <taxon>Sulfurimonas</taxon>
    </lineage>
</organism>
<sequence length="72" mass="8682">MTIDWDAYKDHKQYSVRDDNFEITLEFLKSYYNMTNPYDIYDALKEDDIGQMMLKKRNITDAATLEKILYTI</sequence>